<feature type="domain" description="TnsA endonuclease N-terminal" evidence="1">
    <location>
        <begin position="95"/>
        <end position="153"/>
    </location>
</feature>
<proteinExistence type="predicted"/>
<organism evidence="2 3">
    <name type="scientific">Microbacterium terricola</name>
    <dbReference type="NCBI Taxonomy" id="344163"/>
    <lineage>
        <taxon>Bacteria</taxon>
        <taxon>Bacillati</taxon>
        <taxon>Actinomycetota</taxon>
        <taxon>Actinomycetes</taxon>
        <taxon>Micrococcales</taxon>
        <taxon>Microbacteriaceae</taxon>
        <taxon>Microbacterium</taxon>
    </lineage>
</organism>
<name>A0ABM8E3G1_9MICO</name>
<accession>A0ABM8E3G1</accession>
<dbReference type="NCBIfam" id="NF033179">
    <property type="entry name" value="TnsA_like_Actin"/>
    <property type="match status" value="1"/>
</dbReference>
<evidence type="ECO:0000313" key="3">
    <source>
        <dbReference type="Proteomes" id="UP001317779"/>
    </source>
</evidence>
<sequence>MNRNTPESLIDGAEWLTLDERRVEPLSPDLLSEELYLVDRIREGHQYKGQKNYHNWYWCASTGRHVWCESMLERAAMMQLDFAAGVVAVASQPMKLTMRGEVHFPDFLVLHNDGTQSLVDVKPEARVEHARRQFELTAQACARVGWGYRVLTELPPQHQVTLEFISHFRHPVYAPPADAYTELDTAFEDGWTFHDLVAAMPAPAEADARAMALHVLWSRKCTFDLGDRLSPQTVLHAAVVAGLEAVDALR</sequence>
<protein>
    <recommendedName>
        <fullName evidence="1">TnsA endonuclease N-terminal domain-containing protein</fullName>
    </recommendedName>
</protein>
<keyword evidence="3" id="KW-1185">Reference proteome</keyword>
<dbReference type="EMBL" id="AP027141">
    <property type="protein sequence ID" value="BDV32251.1"/>
    <property type="molecule type" value="Genomic_DNA"/>
</dbReference>
<dbReference type="Proteomes" id="UP001317779">
    <property type="component" value="Chromosome"/>
</dbReference>
<evidence type="ECO:0000313" key="2">
    <source>
        <dbReference type="EMBL" id="BDV32251.1"/>
    </source>
</evidence>
<dbReference type="InterPro" id="IPR014833">
    <property type="entry name" value="TnsA_N"/>
</dbReference>
<dbReference type="Pfam" id="PF08722">
    <property type="entry name" value="Tn7_TnsA-like_N"/>
    <property type="match status" value="1"/>
</dbReference>
<dbReference type="InterPro" id="IPR048000">
    <property type="entry name" value="TnsA-like"/>
</dbReference>
<dbReference type="RefSeq" id="WP_263797092.1">
    <property type="nucleotide sequence ID" value="NZ_AP027141.1"/>
</dbReference>
<reference evidence="2 3" key="1">
    <citation type="submission" date="2022-12" db="EMBL/GenBank/DDBJ databases">
        <title>Microbacterium terricola strain KV-448 chromosome, complete genome.</title>
        <authorList>
            <person name="Oshima T."/>
            <person name="Moriya T."/>
            <person name="Bessho Y."/>
        </authorList>
    </citation>
    <scope>NUCLEOTIDE SEQUENCE [LARGE SCALE GENOMIC DNA]</scope>
    <source>
        <strain evidence="2 3">KV-448</strain>
    </source>
</reference>
<gene>
    <name evidence="2" type="ORF">Microterr_29110</name>
</gene>
<evidence type="ECO:0000259" key="1">
    <source>
        <dbReference type="Pfam" id="PF08722"/>
    </source>
</evidence>